<sequence>MKTKRLPLAVALAACSFVLGAPAADNTIWVQVTPAGHFLPADGREIKVPSWHINQAVATKVIERFHARKNKRVVDYEHQTLLKEENGQPAPAAGWYQALEWREGEGLFAQVQLTARAAQYIAEGEYQYFSPVFLYHPTTGDVLDVQMGALTNAPAIDGMQELSLRAAASFGCFDDSPEENPVNPLLLAVCAALGLQADKTTEEQAIAALSAHTTNLRKLMGLDEGAVFGDALVAACTGLKAKAAVSVDPAQFVPLSVVDGLKAEMAALTARLGERDEKDLDNQITAALEDGRLHKTMEGWARDLGKSNRAALTAYLDKAQPIAAIAGSQTQGKAPVADEKTGLTQDELAVCSAMGLTAEQFKAAKAEEQ</sequence>
<feature type="chain" id="PRO_5014190294" description="Peptidase" evidence="1">
    <location>
        <begin position="24"/>
        <end position="369"/>
    </location>
</feature>
<evidence type="ECO:0008006" key="4">
    <source>
        <dbReference type="Google" id="ProtNLM"/>
    </source>
</evidence>
<dbReference type="AlphaFoldDB" id="A0A2I0CN20"/>
<name>A0A2I0CN20_9PSED</name>
<protein>
    <recommendedName>
        <fullName evidence="4">Peptidase</fullName>
    </recommendedName>
</protein>
<dbReference type="InterPro" id="IPR012106">
    <property type="entry name" value="Phage_Mu_Gp1"/>
</dbReference>
<dbReference type="RefSeq" id="WP_101194193.1">
    <property type="nucleotide sequence ID" value="NZ_PIYS01000027.1"/>
</dbReference>
<dbReference type="PIRSF" id="PIRSF016624">
    <property type="entry name" value="Mu_prophg_I"/>
    <property type="match status" value="1"/>
</dbReference>
<accession>A0A2I0CN20</accession>
<dbReference type="EMBL" id="PIYS01000027">
    <property type="protein sequence ID" value="PKF70502.1"/>
    <property type="molecule type" value="Genomic_DNA"/>
</dbReference>
<reference evidence="3" key="1">
    <citation type="submission" date="2017-12" db="EMBL/GenBank/DDBJ databases">
        <authorList>
            <person name="Yu X.-Y."/>
        </authorList>
    </citation>
    <scope>NUCLEOTIDE SEQUENCE [LARGE SCALE GENOMIC DNA]</scope>
    <source>
        <strain evidence="3">ZYSR67-Z</strain>
    </source>
</reference>
<dbReference type="Pfam" id="PF10123">
    <property type="entry name" value="Mu-like_Pro"/>
    <property type="match status" value="1"/>
</dbReference>
<keyword evidence="1" id="KW-0732">Signal</keyword>
<comment type="caution">
    <text evidence="2">The sequence shown here is derived from an EMBL/GenBank/DDBJ whole genome shotgun (WGS) entry which is preliminary data.</text>
</comment>
<proteinExistence type="predicted"/>
<feature type="signal peptide" evidence="1">
    <location>
        <begin position="1"/>
        <end position="23"/>
    </location>
</feature>
<evidence type="ECO:0000313" key="3">
    <source>
        <dbReference type="Proteomes" id="UP000242861"/>
    </source>
</evidence>
<evidence type="ECO:0000313" key="2">
    <source>
        <dbReference type="EMBL" id="PKF70502.1"/>
    </source>
</evidence>
<organism evidence="2 3">
    <name type="scientific">Pseudomonas fluvialis</name>
    <dbReference type="NCBI Taxonomy" id="1793966"/>
    <lineage>
        <taxon>Bacteria</taxon>
        <taxon>Pseudomonadati</taxon>
        <taxon>Pseudomonadota</taxon>
        <taxon>Gammaproteobacteria</taxon>
        <taxon>Pseudomonadales</taxon>
        <taxon>Pseudomonadaceae</taxon>
        <taxon>Pseudomonas</taxon>
    </lineage>
</organism>
<evidence type="ECO:0000256" key="1">
    <source>
        <dbReference type="SAM" id="SignalP"/>
    </source>
</evidence>
<dbReference type="Proteomes" id="UP000242861">
    <property type="component" value="Unassembled WGS sequence"/>
</dbReference>
<gene>
    <name evidence="2" type="ORF">CW360_14165</name>
</gene>